<feature type="domain" description="NTF2-like N-terminal transpeptidase" evidence="7">
    <location>
        <begin position="30"/>
        <end position="139"/>
    </location>
</feature>
<dbReference type="AlphaFoldDB" id="A0A919UX02"/>
<dbReference type="RefSeq" id="WP_203982015.1">
    <property type="nucleotide sequence ID" value="NZ_BOOU01000004.1"/>
</dbReference>
<protein>
    <submittedName>
        <fullName evidence="8">Penicillin-binding protein</fullName>
    </submittedName>
</protein>
<evidence type="ECO:0000256" key="1">
    <source>
        <dbReference type="ARBA" id="ARBA00004370"/>
    </source>
</evidence>
<evidence type="ECO:0000259" key="5">
    <source>
        <dbReference type="Pfam" id="PF00905"/>
    </source>
</evidence>
<evidence type="ECO:0000256" key="4">
    <source>
        <dbReference type="SAM" id="SignalP"/>
    </source>
</evidence>
<evidence type="ECO:0000313" key="9">
    <source>
        <dbReference type="Proteomes" id="UP000655287"/>
    </source>
</evidence>
<organism evidence="8 9">
    <name type="scientific">Sphaerisporangium rufum</name>
    <dbReference type="NCBI Taxonomy" id="1381558"/>
    <lineage>
        <taxon>Bacteria</taxon>
        <taxon>Bacillati</taxon>
        <taxon>Actinomycetota</taxon>
        <taxon>Actinomycetes</taxon>
        <taxon>Streptosporangiales</taxon>
        <taxon>Streptosporangiaceae</taxon>
        <taxon>Sphaerisporangium</taxon>
    </lineage>
</organism>
<comment type="subcellular location">
    <subcellularLocation>
        <location evidence="1">Membrane</location>
    </subcellularLocation>
</comment>
<comment type="caution">
    <text evidence="8">The sequence shown here is derived from an EMBL/GenBank/DDBJ whole genome shotgun (WGS) entry which is preliminary data.</text>
</comment>
<dbReference type="Pfam" id="PF03717">
    <property type="entry name" value="PBP_dimer"/>
    <property type="match status" value="1"/>
</dbReference>
<dbReference type="InterPro" id="IPR001460">
    <property type="entry name" value="PCN-bd_Tpept"/>
</dbReference>
<dbReference type="PANTHER" id="PTHR30627">
    <property type="entry name" value="PEPTIDOGLYCAN D,D-TRANSPEPTIDASE"/>
    <property type="match status" value="1"/>
</dbReference>
<dbReference type="GO" id="GO:0008658">
    <property type="term" value="F:penicillin binding"/>
    <property type="evidence" value="ECO:0007669"/>
    <property type="project" value="InterPro"/>
</dbReference>
<feature type="signal peptide" evidence="4">
    <location>
        <begin position="1"/>
        <end position="26"/>
    </location>
</feature>
<dbReference type="InterPro" id="IPR036138">
    <property type="entry name" value="PBP_dimer_sf"/>
</dbReference>
<dbReference type="GO" id="GO:0046677">
    <property type="term" value="P:response to antibiotic"/>
    <property type="evidence" value="ECO:0007669"/>
    <property type="project" value="InterPro"/>
</dbReference>
<evidence type="ECO:0000256" key="2">
    <source>
        <dbReference type="ARBA" id="ARBA00007171"/>
    </source>
</evidence>
<dbReference type="InterPro" id="IPR007887">
    <property type="entry name" value="MecA_N"/>
</dbReference>
<comment type="similarity">
    <text evidence="2">Belongs to the transpeptidase family.</text>
</comment>
<dbReference type="EMBL" id="BOOU01000004">
    <property type="protein sequence ID" value="GII75344.1"/>
    <property type="molecule type" value="Genomic_DNA"/>
</dbReference>
<reference evidence="8" key="1">
    <citation type="submission" date="2021-01" db="EMBL/GenBank/DDBJ databases">
        <title>Whole genome shotgun sequence of Sphaerisporangium rufum NBRC 109079.</title>
        <authorList>
            <person name="Komaki H."/>
            <person name="Tamura T."/>
        </authorList>
    </citation>
    <scope>NUCLEOTIDE SEQUENCE</scope>
    <source>
        <strain evidence="8">NBRC 109079</strain>
    </source>
</reference>
<evidence type="ECO:0000259" key="7">
    <source>
        <dbReference type="Pfam" id="PF05223"/>
    </source>
</evidence>
<dbReference type="PANTHER" id="PTHR30627:SF24">
    <property type="entry name" value="PENICILLIN-BINDING PROTEIN 4B"/>
    <property type="match status" value="1"/>
</dbReference>
<keyword evidence="4" id="KW-0732">Signal</keyword>
<feature type="domain" description="Penicillin-binding protein dimerisation" evidence="6">
    <location>
        <begin position="150"/>
        <end position="302"/>
    </location>
</feature>
<keyword evidence="3" id="KW-0472">Membrane</keyword>
<dbReference type="Gene3D" id="3.40.710.10">
    <property type="entry name" value="DD-peptidase/beta-lactamase superfamily"/>
    <property type="match status" value="1"/>
</dbReference>
<feature type="domain" description="Penicillin-binding protein transpeptidase" evidence="5">
    <location>
        <begin position="346"/>
        <end position="623"/>
    </location>
</feature>
<evidence type="ECO:0000259" key="6">
    <source>
        <dbReference type="Pfam" id="PF03717"/>
    </source>
</evidence>
<gene>
    <name evidence="8" type="ORF">Sru01_03260</name>
</gene>
<dbReference type="InterPro" id="IPR005311">
    <property type="entry name" value="PBP_dimer"/>
</dbReference>
<dbReference type="InterPro" id="IPR050515">
    <property type="entry name" value="Beta-lactam/transpept"/>
</dbReference>
<dbReference type="Pfam" id="PF00905">
    <property type="entry name" value="Transpeptidase"/>
    <property type="match status" value="1"/>
</dbReference>
<dbReference type="GO" id="GO:0005886">
    <property type="term" value="C:plasma membrane"/>
    <property type="evidence" value="ECO:0007669"/>
    <property type="project" value="TreeGrafter"/>
</dbReference>
<evidence type="ECO:0000313" key="8">
    <source>
        <dbReference type="EMBL" id="GII75344.1"/>
    </source>
</evidence>
<dbReference type="GO" id="GO:0071972">
    <property type="term" value="F:peptidoglycan L,D-transpeptidase activity"/>
    <property type="evidence" value="ECO:0007669"/>
    <property type="project" value="TreeGrafter"/>
</dbReference>
<dbReference type="SUPFAM" id="SSF56601">
    <property type="entry name" value="beta-lactamase/transpeptidase-like"/>
    <property type="match status" value="1"/>
</dbReference>
<dbReference type="Proteomes" id="UP000655287">
    <property type="component" value="Unassembled WGS sequence"/>
</dbReference>
<accession>A0A919UX02</accession>
<dbReference type="Gene3D" id="3.90.1310.10">
    <property type="entry name" value="Penicillin-binding protein 2a (Domain 2)"/>
    <property type="match status" value="1"/>
</dbReference>
<dbReference type="Pfam" id="PF05223">
    <property type="entry name" value="MecA_N"/>
    <property type="match status" value="1"/>
</dbReference>
<feature type="chain" id="PRO_5037939393" evidence="4">
    <location>
        <begin position="27"/>
        <end position="629"/>
    </location>
</feature>
<sequence length="629" mass="65805">MASSARRALAAALSLAALAPATACFAEPSPHNAVGEFLVGWQTGDFAAAARRTDGDPAKVAKALEQAGMQLDAASIRFSLHGLRTDGDNADAALRVFVDLGDNNPLWRFDNHLPLHLVDGTWKVRWSPGVIHPQLREGQRFAVKISPESRKPIEDRTGEPLQQEQTLFVAGVHPSGVQDPEGVCERLFQLTGFAQDRLLSRIRSAPPQDFVPLVTFGAKKYAQLSDRLDEIPGLQVKKQPQPVAPAQPADIIGRVSAITPESEQQLGGPQLAGDTVGQNGLQKAYQDQLTGSTGTKVITYDLKTNEQVAELASWPGRRGVPSVRTTLDRGVQMAADLAVNGAGPAALVAVQASTGKILAVGSQQLDQETDALNGRFPPGTTFSIIAADGLLKAGLDPGQKVPCPADRTVGGARFQQTAAPAGTSPSVTTGFAYGCVTALASLARRIDTTALAEAAGRYGIGREWSLPLRSFSGQVPKVTGEAGKAKVIAGQSVRVSPLSMALVAGALASGAWRPPSLVTSPASPDLAADVKPVAQPQPMPLDPKTLPELRRLMRAGVTSGSAAAAAAPGEPVHGVVSTVRFDDGKRRRELSWFVGWQGDVAVSVLLEAADPAAAARVAGRFFRGAGQTG</sequence>
<dbReference type="InterPro" id="IPR012338">
    <property type="entry name" value="Beta-lactam/transpept-like"/>
</dbReference>
<dbReference type="GO" id="GO:0071555">
    <property type="term" value="P:cell wall organization"/>
    <property type="evidence" value="ECO:0007669"/>
    <property type="project" value="TreeGrafter"/>
</dbReference>
<keyword evidence="9" id="KW-1185">Reference proteome</keyword>
<name>A0A919UX02_9ACTN</name>
<dbReference type="SUPFAM" id="SSF56519">
    <property type="entry name" value="Penicillin binding protein dimerisation domain"/>
    <property type="match status" value="1"/>
</dbReference>
<proteinExistence type="inferred from homology"/>
<evidence type="ECO:0000256" key="3">
    <source>
        <dbReference type="ARBA" id="ARBA00023136"/>
    </source>
</evidence>